<dbReference type="AlphaFoldDB" id="A0A6A8AE76"/>
<accession>A0A6A8AE76</accession>
<dbReference type="RefSeq" id="WP_153356214.1">
    <property type="nucleotide sequence ID" value="NZ_WIXI01000047.1"/>
</dbReference>
<protein>
    <submittedName>
        <fullName evidence="1">Uncharacterized protein</fullName>
    </submittedName>
</protein>
<name>A0A6A8AE76_9HYPH</name>
<evidence type="ECO:0000313" key="2">
    <source>
        <dbReference type="Proteomes" id="UP000435138"/>
    </source>
</evidence>
<organism evidence="1 2">
    <name type="scientific">Endobacterium cereale</name>
    <dbReference type="NCBI Taxonomy" id="2663029"/>
    <lineage>
        <taxon>Bacteria</taxon>
        <taxon>Pseudomonadati</taxon>
        <taxon>Pseudomonadota</taxon>
        <taxon>Alphaproteobacteria</taxon>
        <taxon>Hyphomicrobiales</taxon>
        <taxon>Rhizobiaceae</taxon>
        <taxon>Endobacterium</taxon>
    </lineage>
</organism>
<evidence type="ECO:0000313" key="1">
    <source>
        <dbReference type="EMBL" id="MQY48218.1"/>
    </source>
</evidence>
<sequence length="138" mass="15655">MTRQTSDHQKTISENENRAKLMSTLEFSNDLTASYARRMVELESRGNGDQLNAIERVARHCGIGTRALRRLMNGETKDPSISVFGRVRSAYLDLCERQISRLKHEVEIDKARYGDAAFADLGREIQTLAEKVRQAKGK</sequence>
<dbReference type="Proteomes" id="UP000435138">
    <property type="component" value="Unassembled WGS sequence"/>
</dbReference>
<proteinExistence type="predicted"/>
<reference evidence="1 2" key="1">
    <citation type="submission" date="2019-11" db="EMBL/GenBank/DDBJ databases">
        <title>Genome analysis of Rhizobacterium cereale a novel genus and species isolated from maize roots in North Spain.</title>
        <authorList>
            <person name="Menendez E."/>
            <person name="Flores-Felix J.D."/>
            <person name="Ramirez-Bahena M.-H."/>
            <person name="Igual J.M."/>
            <person name="Garcia-Fraile P."/>
            <person name="Peix A."/>
            <person name="Velazquez E."/>
        </authorList>
    </citation>
    <scope>NUCLEOTIDE SEQUENCE [LARGE SCALE GENOMIC DNA]</scope>
    <source>
        <strain evidence="1 2">RZME27</strain>
    </source>
</reference>
<dbReference type="EMBL" id="WIXI01000047">
    <property type="protein sequence ID" value="MQY48218.1"/>
    <property type="molecule type" value="Genomic_DNA"/>
</dbReference>
<keyword evidence="2" id="KW-1185">Reference proteome</keyword>
<gene>
    <name evidence="1" type="ORF">GAO09_19475</name>
</gene>
<comment type="caution">
    <text evidence="1">The sequence shown here is derived from an EMBL/GenBank/DDBJ whole genome shotgun (WGS) entry which is preliminary data.</text>
</comment>